<protein>
    <recommendedName>
        <fullName evidence="5">Transmembrane protein</fullName>
    </recommendedName>
</protein>
<comment type="caution">
    <text evidence="3">The sequence shown here is derived from an EMBL/GenBank/DDBJ whole genome shotgun (WGS) entry which is preliminary data.</text>
</comment>
<keyword evidence="4" id="KW-1185">Reference proteome</keyword>
<evidence type="ECO:0000256" key="2">
    <source>
        <dbReference type="SAM" id="SignalP"/>
    </source>
</evidence>
<feature type="compositionally biased region" description="Low complexity" evidence="1">
    <location>
        <begin position="53"/>
        <end position="77"/>
    </location>
</feature>
<proteinExistence type="predicted"/>
<dbReference type="VEuPathDB" id="ToxoDB:BESB_014700"/>
<dbReference type="GeneID" id="40306531"/>
<feature type="region of interest" description="Disordered" evidence="1">
    <location>
        <begin position="53"/>
        <end position="138"/>
    </location>
</feature>
<name>A0A2A9MB59_BESBE</name>
<evidence type="ECO:0000313" key="4">
    <source>
        <dbReference type="Proteomes" id="UP000224006"/>
    </source>
</evidence>
<dbReference type="AlphaFoldDB" id="A0A2A9MB59"/>
<dbReference type="EMBL" id="NWUJ01000010">
    <property type="protein sequence ID" value="PFH32857.1"/>
    <property type="molecule type" value="Genomic_DNA"/>
</dbReference>
<evidence type="ECO:0008006" key="5">
    <source>
        <dbReference type="Google" id="ProtNLM"/>
    </source>
</evidence>
<feature type="signal peptide" evidence="2">
    <location>
        <begin position="1"/>
        <end position="28"/>
    </location>
</feature>
<reference evidence="3 4" key="1">
    <citation type="submission" date="2017-09" db="EMBL/GenBank/DDBJ databases">
        <title>Genome sequencing of Besnoitia besnoiti strain Bb-Ger1.</title>
        <authorList>
            <person name="Schares G."/>
            <person name="Venepally P."/>
            <person name="Lorenzi H.A."/>
        </authorList>
    </citation>
    <scope>NUCLEOTIDE SEQUENCE [LARGE SCALE GENOMIC DNA]</scope>
    <source>
        <strain evidence="3 4">Bb-Ger1</strain>
    </source>
</reference>
<dbReference type="RefSeq" id="XP_029216866.1">
    <property type="nucleotide sequence ID" value="XM_029360199.1"/>
</dbReference>
<feature type="chain" id="PRO_5012111833" description="Transmembrane protein" evidence="2">
    <location>
        <begin position="29"/>
        <end position="334"/>
    </location>
</feature>
<accession>A0A2A9MB59</accession>
<keyword evidence="2" id="KW-0732">Signal</keyword>
<dbReference type="OrthoDB" id="333286at2759"/>
<organism evidence="3 4">
    <name type="scientific">Besnoitia besnoiti</name>
    <name type="common">Apicomplexan protozoan</name>
    <dbReference type="NCBI Taxonomy" id="94643"/>
    <lineage>
        <taxon>Eukaryota</taxon>
        <taxon>Sar</taxon>
        <taxon>Alveolata</taxon>
        <taxon>Apicomplexa</taxon>
        <taxon>Conoidasida</taxon>
        <taxon>Coccidia</taxon>
        <taxon>Eucoccidiorida</taxon>
        <taxon>Eimeriorina</taxon>
        <taxon>Sarcocystidae</taxon>
        <taxon>Besnoitia</taxon>
    </lineage>
</organism>
<feature type="compositionally biased region" description="Low complexity" evidence="1">
    <location>
        <begin position="94"/>
        <end position="138"/>
    </location>
</feature>
<sequence length="334" mass="34315">MARSKDSFRLCSAVQVVLLVLASVAASAGAITARPRWLLHGGGTHAAKSFLPSGTPSVTLSPSGSSPSVSPASLPLPHVHGGGPNLSEREDSRFSPASPAAASSASRSSQSHSRSARLRAAAAAASPGASAPSGAALPASLQRGPSLVQLQGTPAFSGQLGAGVDLMPDSEEDISVMPNCMFYSAYSGSCIPGSSHSPCRYCRAKQFTGFYGAAQCPSFMSFPPELQALYRWRITPAKRSRVKGWQDELICVVEKTQVAEQVQQQMHQSANEAALRAAAALAPGVPSPAPGPSPFYNPYYRNAAATHGRLDGGGVATLLCSLGSLVATLALTAA</sequence>
<dbReference type="Proteomes" id="UP000224006">
    <property type="component" value="Chromosome IX"/>
</dbReference>
<gene>
    <name evidence="3" type="ORF">BESB_014700</name>
</gene>
<evidence type="ECO:0000256" key="1">
    <source>
        <dbReference type="SAM" id="MobiDB-lite"/>
    </source>
</evidence>
<dbReference type="KEGG" id="bbes:BESB_014700"/>
<evidence type="ECO:0000313" key="3">
    <source>
        <dbReference type="EMBL" id="PFH32857.1"/>
    </source>
</evidence>